<reference evidence="2 3" key="1">
    <citation type="submission" date="2020-11" db="EMBL/GenBank/DDBJ databases">
        <title>Draft Genome Sequence and Secondary Metabolite Biosynthetic Potential of the Lysobacter niastensis Type strain DSM 18481.</title>
        <authorList>
            <person name="Turrini P."/>
            <person name="Artuso I."/>
            <person name="Tescari M."/>
            <person name="Lugli G.A."/>
            <person name="Frangipani E."/>
            <person name="Ventura M."/>
            <person name="Visca P."/>
        </authorList>
    </citation>
    <scope>NUCLEOTIDE SEQUENCE [LARGE SCALE GENOMIC DNA]</scope>
    <source>
        <strain evidence="2 3">DSM 18481</strain>
    </source>
</reference>
<sequence length="415" mass="46034">MGIRFRKSFKLAPGIRMNLSGGGTSLSFGPRGASVSVGKRGVYGNVGIPGTGLSMRQKLSTGGGTPYSQSAAQPTQMISLPVSVGVRDDGEVFFQDQTGKPLAESLVRIAKRQHGDAIRKLIQSKCDEINAQIEAVGELHRDTPSPDNRPTFIGREFESPRPVPPKPKIPSFLGKFFKRTRERIDAENQQANRHYEDLVAQWESAATDHRQEEHARRVLIEEQIYIDTKAMELHLEATLQDIAWPRETLISTEVEAGGRDVFVDIDLPEIGDMPDKVAGVPARGMKLSVKDMSPMQVQRLYMRHIHAIVFRIVGEIFAALPKAERVVISGYSQRSDKATGRISDEYLLSLIATRQDWTEIEFSPSALENIDVVDAIARFDLRRAMSKTGIFKAIAPFLPEEVMNVSLAQSNAINQ</sequence>
<keyword evidence="3" id="KW-1185">Reference proteome</keyword>
<evidence type="ECO:0000313" key="2">
    <source>
        <dbReference type="EMBL" id="MBF6024908.1"/>
    </source>
</evidence>
<dbReference type="Proteomes" id="UP001429984">
    <property type="component" value="Unassembled WGS sequence"/>
</dbReference>
<dbReference type="EMBL" id="JADLZT010000006">
    <property type="protein sequence ID" value="MBF6024908.1"/>
    <property type="molecule type" value="Genomic_DNA"/>
</dbReference>
<proteinExistence type="predicted"/>
<protein>
    <submittedName>
        <fullName evidence="2">DUF4236 domain-containing protein</fullName>
    </submittedName>
</protein>
<comment type="caution">
    <text evidence="2">The sequence shown here is derived from an EMBL/GenBank/DDBJ whole genome shotgun (WGS) entry which is preliminary data.</text>
</comment>
<gene>
    <name evidence="2" type="ORF">IU514_12815</name>
</gene>
<name>A0ABS0B7L9_9GAMM</name>
<accession>A0ABS0B7L9</accession>
<organism evidence="2 3">
    <name type="scientific">Lysobacter niastensis</name>
    <dbReference type="NCBI Taxonomy" id="380629"/>
    <lineage>
        <taxon>Bacteria</taxon>
        <taxon>Pseudomonadati</taxon>
        <taxon>Pseudomonadota</taxon>
        <taxon>Gammaproteobacteria</taxon>
        <taxon>Lysobacterales</taxon>
        <taxon>Lysobacteraceae</taxon>
        <taxon>Lysobacter</taxon>
    </lineage>
</organism>
<dbReference type="Pfam" id="PF14020">
    <property type="entry name" value="DUF4236"/>
    <property type="match status" value="1"/>
</dbReference>
<feature type="domain" description="DUF4236" evidence="1">
    <location>
        <begin position="4"/>
        <end position="56"/>
    </location>
</feature>
<evidence type="ECO:0000259" key="1">
    <source>
        <dbReference type="Pfam" id="PF14020"/>
    </source>
</evidence>
<evidence type="ECO:0000313" key="3">
    <source>
        <dbReference type="Proteomes" id="UP001429984"/>
    </source>
</evidence>
<dbReference type="InterPro" id="IPR025330">
    <property type="entry name" value="DUF4236"/>
</dbReference>